<evidence type="ECO:0000313" key="3">
    <source>
        <dbReference type="Proteomes" id="UP001597086"/>
    </source>
</evidence>
<keyword evidence="3" id="KW-1185">Reference proteome</keyword>
<keyword evidence="1" id="KW-0175">Coiled coil</keyword>
<gene>
    <name evidence="2" type="ORF">ACFQ13_16000</name>
</gene>
<evidence type="ECO:0000256" key="1">
    <source>
        <dbReference type="SAM" id="Coils"/>
    </source>
</evidence>
<accession>A0ABW3KU98</accession>
<feature type="coiled-coil region" evidence="1">
    <location>
        <begin position="89"/>
        <end position="132"/>
    </location>
</feature>
<reference evidence="3" key="1">
    <citation type="journal article" date="2019" name="Int. J. Syst. Evol. Microbiol.">
        <title>The Global Catalogue of Microorganisms (GCM) 10K type strain sequencing project: providing services to taxonomists for standard genome sequencing and annotation.</title>
        <authorList>
            <consortium name="The Broad Institute Genomics Platform"/>
            <consortium name="The Broad Institute Genome Sequencing Center for Infectious Disease"/>
            <person name="Wu L."/>
            <person name="Ma J."/>
        </authorList>
    </citation>
    <scope>NUCLEOTIDE SEQUENCE [LARGE SCALE GENOMIC DNA]</scope>
    <source>
        <strain evidence="3">CCUG 56098</strain>
    </source>
</reference>
<dbReference type="Gene3D" id="2.30.30.40">
    <property type="entry name" value="SH3 Domains"/>
    <property type="match status" value="1"/>
</dbReference>
<dbReference type="Proteomes" id="UP001597086">
    <property type="component" value="Unassembled WGS sequence"/>
</dbReference>
<protein>
    <recommendedName>
        <fullName evidence="4">SH3 domain-containing protein</fullName>
    </recommendedName>
</protein>
<name>A0ABW3KU98_9FLAO</name>
<evidence type="ECO:0008006" key="4">
    <source>
        <dbReference type="Google" id="ProtNLM"/>
    </source>
</evidence>
<dbReference type="EMBL" id="JBHTKM010000063">
    <property type="protein sequence ID" value="MFD1017429.1"/>
    <property type="molecule type" value="Genomic_DNA"/>
</dbReference>
<proteinExistence type="predicted"/>
<sequence>MSKLIFLLLLSTYQTFSQNLKIDSYFIQSGVILNKPGLNGESIANFNKKDKCIVIDYVGYNYYKIKSKKATGFVLSEFLNVTNEMRIFMKDFEKTRKLEREKARKLKAEKLRKELEKEKQIRLLKLKEIESEKIKVIETTYYSITLDYYLSVKLKKYGNKNYIYFSLNADLGCASSYKNSQSYVKIYLDNDDIITFYHYGDIDCADFTLKGILTSDDISRLKKSTIQSIRLQGTDYREDLETIDYKEFFLDKLKCIQE</sequence>
<dbReference type="RefSeq" id="WP_386119122.1">
    <property type="nucleotide sequence ID" value="NZ_JBHTKM010000063.1"/>
</dbReference>
<organism evidence="2 3">
    <name type="scientific">Winogradskyella rapida</name>
    <dbReference type="NCBI Taxonomy" id="549701"/>
    <lineage>
        <taxon>Bacteria</taxon>
        <taxon>Pseudomonadati</taxon>
        <taxon>Bacteroidota</taxon>
        <taxon>Flavobacteriia</taxon>
        <taxon>Flavobacteriales</taxon>
        <taxon>Flavobacteriaceae</taxon>
        <taxon>Winogradskyella</taxon>
    </lineage>
</organism>
<evidence type="ECO:0000313" key="2">
    <source>
        <dbReference type="EMBL" id="MFD1017429.1"/>
    </source>
</evidence>
<comment type="caution">
    <text evidence="2">The sequence shown here is derived from an EMBL/GenBank/DDBJ whole genome shotgun (WGS) entry which is preliminary data.</text>
</comment>